<comment type="function">
    <text evidence="4">Has an important function as a repair enzyme for proteins that have been inactivated by oxidation. Catalyzes the reversible oxidation-reduction of methionine sulfoxide in proteins to methionine.</text>
</comment>
<sequence length="199" mass="22512">MKKILTLAITCAVLFYGPLAMAAKTKQAILAGGCFWCMEKDFETLEGVTDVISGFTGGKLKNPTYSGNHKGHYEAVLITYDTSVLSYQDILDHYWVNIDPFDDKGQFCDKGPSYRSAIFVKNESERMLAEKSKQAVISQFPNQQVVTPILDASTFYPIKGDESYHQDYYKKSPIRYATYRWGCGRDARLEEIWGDAVTH</sequence>
<protein>
    <recommendedName>
        <fullName evidence="4">Peptide methionine sulfoxide reductase MsrA</fullName>
        <shortName evidence="4">Protein-methionine-S-oxide reductase</shortName>
        <ecNumber evidence="4">1.8.4.11</ecNumber>
    </recommendedName>
    <alternativeName>
        <fullName evidence="4">Peptide-methionine (S)-S-oxide reductase</fullName>
        <shortName evidence="4">Peptide Met(O) reductase</shortName>
    </alternativeName>
</protein>
<dbReference type="Pfam" id="PF01625">
    <property type="entry name" value="PMSR"/>
    <property type="match status" value="1"/>
</dbReference>
<comment type="caution">
    <text evidence="7">The sequence shown here is derived from an EMBL/GenBank/DDBJ whole genome shotgun (WGS) entry which is preliminary data.</text>
</comment>
<organism evidence="7 8">
    <name type="scientific">Alteromonas genovensis</name>
    <dbReference type="NCBI Taxonomy" id="471225"/>
    <lineage>
        <taxon>Bacteria</taxon>
        <taxon>Pseudomonadati</taxon>
        <taxon>Pseudomonadota</taxon>
        <taxon>Gammaproteobacteria</taxon>
        <taxon>Alteromonadales</taxon>
        <taxon>Alteromonadaceae</taxon>
        <taxon>Alteromonas/Salinimonas group</taxon>
        <taxon>Alteromonas</taxon>
    </lineage>
</organism>
<comment type="similarity">
    <text evidence="4">Belongs to the MsrA Met sulfoxide reductase family.</text>
</comment>
<dbReference type="EMBL" id="JAAAWO010000002">
    <property type="protein sequence ID" value="NDW14538.1"/>
    <property type="molecule type" value="Genomic_DNA"/>
</dbReference>
<evidence type="ECO:0000256" key="4">
    <source>
        <dbReference type="HAMAP-Rule" id="MF_01401"/>
    </source>
</evidence>
<evidence type="ECO:0000313" key="7">
    <source>
        <dbReference type="EMBL" id="NDW14538.1"/>
    </source>
</evidence>
<keyword evidence="1 4" id="KW-0560">Oxidoreductase</keyword>
<gene>
    <name evidence="4 7" type="primary">msrA</name>
    <name evidence="7" type="ORF">GTQ48_03200</name>
</gene>
<evidence type="ECO:0000256" key="3">
    <source>
        <dbReference type="ARBA" id="ARBA00048782"/>
    </source>
</evidence>
<dbReference type="HAMAP" id="MF_01401">
    <property type="entry name" value="MsrA"/>
    <property type="match status" value="1"/>
</dbReference>
<dbReference type="Gene3D" id="3.30.1060.10">
    <property type="entry name" value="Peptide methionine sulphoxide reductase MsrA"/>
    <property type="match status" value="1"/>
</dbReference>
<accession>A0A6N9TIL7</accession>
<dbReference type="EC" id="1.8.4.11" evidence="4"/>
<dbReference type="Proteomes" id="UP000471381">
    <property type="component" value="Unassembled WGS sequence"/>
</dbReference>
<evidence type="ECO:0000313" key="8">
    <source>
        <dbReference type="Proteomes" id="UP000471381"/>
    </source>
</evidence>
<name>A0A6N9TIL7_9ALTE</name>
<feature type="active site" evidence="4">
    <location>
        <position position="34"/>
    </location>
</feature>
<feature type="signal peptide" evidence="5">
    <location>
        <begin position="1"/>
        <end position="22"/>
    </location>
</feature>
<evidence type="ECO:0000259" key="6">
    <source>
        <dbReference type="Pfam" id="PF01625"/>
    </source>
</evidence>
<keyword evidence="8" id="KW-1185">Reference proteome</keyword>
<dbReference type="AlphaFoldDB" id="A0A6N9TIL7"/>
<keyword evidence="5" id="KW-0732">Signal</keyword>
<dbReference type="SUPFAM" id="SSF55068">
    <property type="entry name" value="Peptide methionine sulfoxide reductase"/>
    <property type="match status" value="1"/>
</dbReference>
<evidence type="ECO:0000256" key="5">
    <source>
        <dbReference type="SAM" id="SignalP"/>
    </source>
</evidence>
<comment type="catalytic activity">
    <reaction evidence="2 4">
        <text>L-methionyl-[protein] + [thioredoxin]-disulfide + H2O = L-methionyl-(S)-S-oxide-[protein] + [thioredoxin]-dithiol</text>
        <dbReference type="Rhea" id="RHEA:14217"/>
        <dbReference type="Rhea" id="RHEA-COMP:10698"/>
        <dbReference type="Rhea" id="RHEA-COMP:10700"/>
        <dbReference type="Rhea" id="RHEA-COMP:12313"/>
        <dbReference type="Rhea" id="RHEA-COMP:12315"/>
        <dbReference type="ChEBI" id="CHEBI:15377"/>
        <dbReference type="ChEBI" id="CHEBI:16044"/>
        <dbReference type="ChEBI" id="CHEBI:29950"/>
        <dbReference type="ChEBI" id="CHEBI:44120"/>
        <dbReference type="ChEBI" id="CHEBI:50058"/>
        <dbReference type="EC" id="1.8.4.11"/>
    </reaction>
</comment>
<dbReference type="InterPro" id="IPR036509">
    <property type="entry name" value="Met_Sox_Rdtase_MsrA_sf"/>
</dbReference>
<dbReference type="PANTHER" id="PTHR43774">
    <property type="entry name" value="PEPTIDE METHIONINE SULFOXIDE REDUCTASE"/>
    <property type="match status" value="1"/>
</dbReference>
<evidence type="ECO:0000256" key="2">
    <source>
        <dbReference type="ARBA" id="ARBA00047806"/>
    </source>
</evidence>
<evidence type="ECO:0000256" key="1">
    <source>
        <dbReference type="ARBA" id="ARBA00023002"/>
    </source>
</evidence>
<dbReference type="InterPro" id="IPR002569">
    <property type="entry name" value="Met_Sox_Rdtase_MsrA_dom"/>
</dbReference>
<dbReference type="RefSeq" id="WP_163105143.1">
    <property type="nucleotide sequence ID" value="NZ_JAAAWO010000002.1"/>
</dbReference>
<proteinExistence type="inferred from homology"/>
<dbReference type="PANTHER" id="PTHR43774:SF1">
    <property type="entry name" value="PEPTIDE METHIONINE SULFOXIDE REDUCTASE MSRA 2"/>
    <property type="match status" value="1"/>
</dbReference>
<dbReference type="GO" id="GO:0008113">
    <property type="term" value="F:peptide-methionine (S)-S-oxide reductase activity"/>
    <property type="evidence" value="ECO:0007669"/>
    <property type="project" value="UniProtKB-UniRule"/>
</dbReference>
<dbReference type="NCBIfam" id="TIGR00401">
    <property type="entry name" value="msrA"/>
    <property type="match status" value="1"/>
</dbReference>
<feature type="domain" description="Peptide methionine sulphoxide reductase MsrA" evidence="6">
    <location>
        <begin position="27"/>
        <end position="177"/>
    </location>
</feature>
<feature type="chain" id="PRO_5026679309" description="Peptide methionine sulfoxide reductase MsrA" evidence="5">
    <location>
        <begin position="23"/>
        <end position="199"/>
    </location>
</feature>
<reference evidence="7 8" key="1">
    <citation type="submission" date="2020-01" db="EMBL/GenBank/DDBJ databases">
        <title>Genomes of bacteria type strains.</title>
        <authorList>
            <person name="Chen J."/>
            <person name="Zhu S."/>
            <person name="Yang J."/>
        </authorList>
    </citation>
    <scope>NUCLEOTIDE SEQUENCE [LARGE SCALE GENOMIC DNA]</scope>
    <source>
        <strain evidence="7 8">LMG 24078</strain>
    </source>
</reference>
<comment type="catalytic activity">
    <reaction evidence="3 4">
        <text>[thioredoxin]-disulfide + L-methionine + H2O = L-methionine (S)-S-oxide + [thioredoxin]-dithiol</text>
        <dbReference type="Rhea" id="RHEA:19993"/>
        <dbReference type="Rhea" id="RHEA-COMP:10698"/>
        <dbReference type="Rhea" id="RHEA-COMP:10700"/>
        <dbReference type="ChEBI" id="CHEBI:15377"/>
        <dbReference type="ChEBI" id="CHEBI:29950"/>
        <dbReference type="ChEBI" id="CHEBI:50058"/>
        <dbReference type="ChEBI" id="CHEBI:57844"/>
        <dbReference type="ChEBI" id="CHEBI:58772"/>
        <dbReference type="EC" id="1.8.4.11"/>
    </reaction>
</comment>